<protein>
    <submittedName>
        <fullName evidence="1">VQ motif-containing protein</fullName>
    </submittedName>
</protein>
<name>A0ACC1XKE1_MELAZ</name>
<organism evidence="1 2">
    <name type="scientific">Melia azedarach</name>
    <name type="common">Chinaberry tree</name>
    <dbReference type="NCBI Taxonomy" id="155640"/>
    <lineage>
        <taxon>Eukaryota</taxon>
        <taxon>Viridiplantae</taxon>
        <taxon>Streptophyta</taxon>
        <taxon>Embryophyta</taxon>
        <taxon>Tracheophyta</taxon>
        <taxon>Spermatophyta</taxon>
        <taxon>Magnoliopsida</taxon>
        <taxon>eudicotyledons</taxon>
        <taxon>Gunneridae</taxon>
        <taxon>Pentapetalae</taxon>
        <taxon>rosids</taxon>
        <taxon>malvids</taxon>
        <taxon>Sapindales</taxon>
        <taxon>Meliaceae</taxon>
        <taxon>Melia</taxon>
    </lineage>
</organism>
<keyword evidence="2" id="KW-1185">Reference proteome</keyword>
<accession>A0ACC1XKE1</accession>
<dbReference type="EMBL" id="CM051402">
    <property type="protein sequence ID" value="KAJ4711710.1"/>
    <property type="molecule type" value="Genomic_DNA"/>
</dbReference>
<evidence type="ECO:0000313" key="1">
    <source>
        <dbReference type="EMBL" id="KAJ4711710.1"/>
    </source>
</evidence>
<comment type="caution">
    <text evidence="1">The sequence shown here is derived from an EMBL/GenBank/DDBJ whole genome shotgun (WGS) entry which is preliminary data.</text>
</comment>
<sequence>MHNNSHLISKFKPKIRIIHVFAPEIIKTDVANFRQMVQKLTGKPEETNASSKKTTRRSRKSSDLDTTGFINNNEDASNNNNNRMLLPDHHEWPQLTPEKMIKEEEDHETRDNGDSSSSLLAGFSELDGFIQELSESSSYIPTKSSHPPMDYV</sequence>
<dbReference type="Proteomes" id="UP001164539">
    <property type="component" value="Chromosome 9"/>
</dbReference>
<reference evidence="1 2" key="1">
    <citation type="journal article" date="2023" name="Science">
        <title>Complex scaffold remodeling in plant triterpene biosynthesis.</title>
        <authorList>
            <person name="De La Pena R."/>
            <person name="Hodgson H."/>
            <person name="Liu J.C."/>
            <person name="Stephenson M.J."/>
            <person name="Martin A.C."/>
            <person name="Owen C."/>
            <person name="Harkess A."/>
            <person name="Leebens-Mack J."/>
            <person name="Jimenez L.E."/>
            <person name="Osbourn A."/>
            <person name="Sattely E.S."/>
        </authorList>
    </citation>
    <scope>NUCLEOTIDE SEQUENCE [LARGE SCALE GENOMIC DNA]</scope>
    <source>
        <strain evidence="2">cv. JPN11</strain>
        <tissue evidence="1">Leaf</tissue>
    </source>
</reference>
<gene>
    <name evidence="1" type="ORF">OWV82_017687</name>
</gene>
<proteinExistence type="predicted"/>
<evidence type="ECO:0000313" key="2">
    <source>
        <dbReference type="Proteomes" id="UP001164539"/>
    </source>
</evidence>